<proteinExistence type="predicted"/>
<dbReference type="InterPro" id="IPR013762">
    <property type="entry name" value="Integrase-like_cat_sf"/>
</dbReference>
<comment type="caution">
    <text evidence="3">The sequence shown here is derived from an EMBL/GenBank/DDBJ whole genome shotgun (WGS) entry which is preliminary data.</text>
</comment>
<dbReference type="Pfam" id="PF00589">
    <property type="entry name" value="Phage_integrase"/>
    <property type="match status" value="1"/>
</dbReference>
<keyword evidence="4" id="KW-1185">Reference proteome</keyword>
<evidence type="ECO:0000313" key="4">
    <source>
        <dbReference type="Proteomes" id="UP001462961"/>
    </source>
</evidence>
<dbReference type="Proteomes" id="UP001462961">
    <property type="component" value="Unassembled WGS sequence"/>
</dbReference>
<dbReference type="InterPro" id="IPR002104">
    <property type="entry name" value="Integrase_catalytic"/>
</dbReference>
<dbReference type="RefSeq" id="WP_052306261.1">
    <property type="nucleotide sequence ID" value="NZ_JAKUCO010000091.1"/>
</dbReference>
<name>A0ABV0EBV8_9BURK</name>
<dbReference type="EMBL" id="JAYLVJ010000085">
    <property type="protein sequence ID" value="MEO1759667.1"/>
    <property type="molecule type" value="Genomic_DNA"/>
</dbReference>
<protein>
    <submittedName>
        <fullName evidence="3">Tyrosine-type recombinase/integrase</fullName>
    </submittedName>
</protein>
<dbReference type="Gene3D" id="1.10.443.10">
    <property type="entry name" value="Intergrase catalytic core"/>
    <property type="match status" value="1"/>
</dbReference>
<gene>
    <name evidence="3" type="ORF">VOI32_38090</name>
</gene>
<evidence type="ECO:0000256" key="1">
    <source>
        <dbReference type="ARBA" id="ARBA00023172"/>
    </source>
</evidence>
<sequence length="198" mass="21575">MLDKMPTTGVKPAMISALRHQDRAIRVALVATLEQAPKVALWLQNAMLLALISGQALSTIGRWERASVKNGGAVVTRAKTGVSIAIPLELRMETINMSLGEIIARCKASCVVSKYLIRHLRGNVNAPKGSAIKLKTISEKFLPVRRLAGYTADGDPTFHEIRSLSKRLYLEEDGVDTKALLGHRTRCNGGPVRKLARA</sequence>
<accession>A0ABV0EBV8</accession>
<dbReference type="InterPro" id="IPR011010">
    <property type="entry name" value="DNA_brk_join_enz"/>
</dbReference>
<evidence type="ECO:0000313" key="3">
    <source>
        <dbReference type="EMBL" id="MEO1759667.1"/>
    </source>
</evidence>
<evidence type="ECO:0000259" key="2">
    <source>
        <dbReference type="Pfam" id="PF00589"/>
    </source>
</evidence>
<organism evidence="3 4">
    <name type="scientific">Paraburkholderia caribensis</name>
    <dbReference type="NCBI Taxonomy" id="75105"/>
    <lineage>
        <taxon>Bacteria</taxon>
        <taxon>Pseudomonadati</taxon>
        <taxon>Pseudomonadota</taxon>
        <taxon>Betaproteobacteria</taxon>
        <taxon>Burkholderiales</taxon>
        <taxon>Burkholderiaceae</taxon>
        <taxon>Paraburkholderia</taxon>
    </lineage>
</organism>
<feature type="domain" description="Tyr recombinase" evidence="2">
    <location>
        <begin position="29"/>
        <end position="184"/>
    </location>
</feature>
<reference evidence="3 4" key="1">
    <citation type="submission" date="2024-01" db="EMBL/GenBank/DDBJ databases">
        <title>The diversity of rhizobia nodulating Mimosa spp. in eleven states of Brazil covering several biomes is determined by host plant, location, and edaphic factors.</title>
        <authorList>
            <person name="Rouws L."/>
            <person name="Barauna A."/>
            <person name="Beukes C."/>
            <person name="De Faria S.M."/>
            <person name="Gross E."/>
            <person name="Dos Reis Junior F.B."/>
            <person name="Simon M."/>
            <person name="Maluk M."/>
            <person name="Odee D.W."/>
            <person name="Kenicer G."/>
            <person name="Young J.P.W."/>
            <person name="Reis V.M."/>
            <person name="Zilli J."/>
            <person name="James E.K."/>
        </authorList>
    </citation>
    <scope>NUCLEOTIDE SEQUENCE [LARGE SCALE GENOMIC DNA]</scope>
    <source>
        <strain evidence="3 4">JHI1651</strain>
    </source>
</reference>
<keyword evidence="1" id="KW-0233">DNA recombination</keyword>
<dbReference type="SUPFAM" id="SSF56349">
    <property type="entry name" value="DNA breaking-rejoining enzymes"/>
    <property type="match status" value="1"/>
</dbReference>